<dbReference type="EMBL" id="MU250527">
    <property type="protein sequence ID" value="KAG7450027.1"/>
    <property type="molecule type" value="Genomic_DNA"/>
</dbReference>
<evidence type="ECO:0000313" key="2">
    <source>
        <dbReference type="Proteomes" id="UP000812287"/>
    </source>
</evidence>
<proteinExistence type="predicted"/>
<gene>
    <name evidence="1" type="ORF">BT62DRAFT_1073415</name>
</gene>
<dbReference type="GeneID" id="66101226"/>
<comment type="caution">
    <text evidence="1">The sequence shown here is derived from an EMBL/GenBank/DDBJ whole genome shotgun (WGS) entry which is preliminary data.</text>
</comment>
<keyword evidence="2" id="KW-1185">Reference proteome</keyword>
<dbReference type="Proteomes" id="UP000812287">
    <property type="component" value="Unassembled WGS sequence"/>
</dbReference>
<dbReference type="RefSeq" id="XP_043043527.1">
    <property type="nucleotide sequence ID" value="XM_043178932.1"/>
</dbReference>
<accession>A0A9P7W0N8</accession>
<reference evidence="1" key="1">
    <citation type="submission" date="2020-11" db="EMBL/GenBank/DDBJ databases">
        <title>Adaptations for nitrogen fixation in a non-lichenized fungal sporocarp promotes dispersal by wood-feeding termites.</title>
        <authorList>
            <consortium name="DOE Joint Genome Institute"/>
            <person name="Koch R.A."/>
            <person name="Yoon G."/>
            <person name="Arayal U."/>
            <person name="Lail K."/>
            <person name="Amirebrahimi M."/>
            <person name="Labutti K."/>
            <person name="Lipzen A."/>
            <person name="Riley R."/>
            <person name="Barry K."/>
            <person name="Henrissat B."/>
            <person name="Grigoriev I.V."/>
            <person name="Herr J.R."/>
            <person name="Aime M.C."/>
        </authorList>
    </citation>
    <scope>NUCLEOTIDE SEQUENCE</scope>
    <source>
        <strain evidence="1">MCA 3950</strain>
    </source>
</reference>
<dbReference type="AlphaFoldDB" id="A0A9P7W0N8"/>
<organism evidence="1 2">
    <name type="scientific">Guyanagaster necrorhizus</name>
    <dbReference type="NCBI Taxonomy" id="856835"/>
    <lineage>
        <taxon>Eukaryota</taxon>
        <taxon>Fungi</taxon>
        <taxon>Dikarya</taxon>
        <taxon>Basidiomycota</taxon>
        <taxon>Agaricomycotina</taxon>
        <taxon>Agaricomycetes</taxon>
        <taxon>Agaricomycetidae</taxon>
        <taxon>Agaricales</taxon>
        <taxon>Marasmiineae</taxon>
        <taxon>Physalacriaceae</taxon>
        <taxon>Guyanagaster</taxon>
    </lineage>
</organism>
<sequence>MMISPPYERAPSYPVLFCFSAAAISIQTCLSWNVLNWTCFENNTLHNFILHRVFLAALRSLPLQTLIFTSITYGTNNSKIKIWPRSLTCRFSLRRMAYQRWSLYLSLGPQRSATLRGCSSTNPCTTSAVSDISFQPYFATTSSPVQRLLNAIQGSLECFTLDINAWTGKSPFSSTVISLASFQRSTGPFRSEPTTETSPLFS</sequence>
<evidence type="ECO:0000313" key="1">
    <source>
        <dbReference type="EMBL" id="KAG7450027.1"/>
    </source>
</evidence>
<protein>
    <submittedName>
        <fullName evidence="1">Uncharacterized protein</fullName>
    </submittedName>
</protein>
<name>A0A9P7W0N8_9AGAR</name>